<evidence type="ECO:0000256" key="2">
    <source>
        <dbReference type="SAM" id="Phobius"/>
    </source>
</evidence>
<evidence type="ECO:0000313" key="3">
    <source>
        <dbReference type="EMBL" id="RGD62156.1"/>
    </source>
</evidence>
<organism evidence="3 4">
    <name type="scientific">Kitasatospora xanthocidica</name>
    <dbReference type="NCBI Taxonomy" id="83382"/>
    <lineage>
        <taxon>Bacteria</taxon>
        <taxon>Bacillati</taxon>
        <taxon>Actinomycetota</taxon>
        <taxon>Actinomycetes</taxon>
        <taxon>Kitasatosporales</taxon>
        <taxon>Streptomycetaceae</taxon>
        <taxon>Kitasatospora</taxon>
    </lineage>
</organism>
<accession>A0A373A1X4</accession>
<reference evidence="3 4" key="1">
    <citation type="submission" date="2018-08" db="EMBL/GenBank/DDBJ databases">
        <title>Diversity &amp; Physiological Properties of Lignin-Decomposing Actinobacteria from Soil.</title>
        <authorList>
            <person name="Roh S.G."/>
            <person name="Kim S.B."/>
        </authorList>
    </citation>
    <scope>NUCLEOTIDE SEQUENCE [LARGE SCALE GENOMIC DNA]</scope>
    <source>
        <strain evidence="3 4">MMS17-GH009</strain>
    </source>
</reference>
<keyword evidence="2" id="KW-0472">Membrane</keyword>
<feature type="transmembrane region" description="Helical" evidence="2">
    <location>
        <begin position="471"/>
        <end position="492"/>
    </location>
</feature>
<dbReference type="Proteomes" id="UP000263377">
    <property type="component" value="Unassembled WGS sequence"/>
</dbReference>
<feature type="region of interest" description="Disordered" evidence="1">
    <location>
        <begin position="609"/>
        <end position="639"/>
    </location>
</feature>
<gene>
    <name evidence="3" type="ORF">DR950_34345</name>
</gene>
<dbReference type="RefSeq" id="WP_117490438.1">
    <property type="nucleotide sequence ID" value="NZ_QVIG01000001.1"/>
</dbReference>
<evidence type="ECO:0000313" key="4">
    <source>
        <dbReference type="Proteomes" id="UP000263377"/>
    </source>
</evidence>
<feature type="region of interest" description="Disordered" evidence="1">
    <location>
        <begin position="786"/>
        <end position="813"/>
    </location>
</feature>
<feature type="compositionally biased region" description="Basic and acidic residues" evidence="1">
    <location>
        <begin position="227"/>
        <end position="239"/>
    </location>
</feature>
<feature type="transmembrane region" description="Helical" evidence="2">
    <location>
        <begin position="408"/>
        <end position="432"/>
    </location>
</feature>
<dbReference type="EMBL" id="QVIG01000001">
    <property type="protein sequence ID" value="RGD62156.1"/>
    <property type="molecule type" value="Genomic_DNA"/>
</dbReference>
<comment type="caution">
    <text evidence="3">The sequence shown here is derived from an EMBL/GenBank/DDBJ whole genome shotgun (WGS) entry which is preliminary data.</text>
</comment>
<feature type="compositionally biased region" description="Basic and acidic residues" evidence="1">
    <location>
        <begin position="557"/>
        <end position="568"/>
    </location>
</feature>
<dbReference type="AlphaFoldDB" id="A0A373A1X4"/>
<evidence type="ECO:0000256" key="1">
    <source>
        <dbReference type="SAM" id="MobiDB-lite"/>
    </source>
</evidence>
<name>A0A373A1X4_9ACTN</name>
<feature type="transmembrane region" description="Helical" evidence="2">
    <location>
        <begin position="444"/>
        <end position="465"/>
    </location>
</feature>
<sequence length="813" mass="84015">MSESIRPHTPVVHLDLRTAELAGTDPADLRNAVTARLPRPRPHDHRFLVVDTPAGLVGHRTRYEQLMGYPAPGRVRVLCLLVGDLTAHPPEGHPAERRLVRPDTLRGPEAGLIWAGDLHAGDGRPGAAAPDDPHALAVLVDLLGLPEVFDETLDVLGALPEGVAAPGLRVLEHGLAPEVRSQAWSEALLRFAGSRTAAPAGAAAHTGADLPPALSTLAVGAASGSPGRREEGGDAARAHDAAAEALADADAGLLAFGRPAGLLTGAGRAELESALGRARQALDRYHDVVGQVLRSDGGTAGAQPAAESAARLARLGVAVAPAATSGERIGDSLRSLALGLLRDGLPLRAVAQRFAQLAEQVQPLSNTPLLAALDRLHAGGPDGRRPEPDPPGAGVLALTALTGVLGGLWSGAALPAALTVPVLVLVGVLLVARRLPGGSARAVYASWFGAAALVGAAGGVAGAWLTGLPVWAAALALLLALGCWGRLLLGLWHGYARRWGRERGVVPLRDELDGLDALLTRALREFWAVEQRRYCADAALAVVGVLRTTADTAEEEAARGLAADRPEAAEGAESSEEGAELWLYESGEEGPEFDEPSWTEDYDWNLEPPRSAGEFGAAGDSGSGFGADFEADGSGAGADPGPTAVVPPWLERGEAKGGPDLVTVLTGDLTDAALTALEPYWGAVERGHVGDAAQERIAERVRELLGVARDHLRHNDVLSAPPFASPHRDRGGPVGLLGIDARRAADSTALDPDGHTVVQLNASEQLDLLSRDPSAVALIRFGPEAARDTVGPDTPYGDGYFGGAPGPRGSGRC</sequence>
<feature type="region of interest" description="Disordered" evidence="1">
    <location>
        <begin position="220"/>
        <end position="239"/>
    </location>
</feature>
<keyword evidence="2" id="KW-1133">Transmembrane helix</keyword>
<feature type="region of interest" description="Disordered" evidence="1">
    <location>
        <begin position="557"/>
        <end position="578"/>
    </location>
</feature>
<keyword evidence="2" id="KW-0812">Transmembrane</keyword>
<protein>
    <submittedName>
        <fullName evidence="3">Uncharacterized protein</fullName>
    </submittedName>
</protein>
<feature type="compositionally biased region" description="Gly residues" evidence="1">
    <location>
        <begin position="799"/>
        <end position="813"/>
    </location>
</feature>
<proteinExistence type="predicted"/>
<keyword evidence="4" id="KW-1185">Reference proteome</keyword>